<name>A0A815F6X7_9BILA</name>
<dbReference type="EMBL" id="CAJOBH010239595">
    <property type="protein sequence ID" value="CAF5104329.1"/>
    <property type="molecule type" value="Genomic_DNA"/>
</dbReference>
<evidence type="ECO:0000313" key="3">
    <source>
        <dbReference type="EMBL" id="CAF5104329.1"/>
    </source>
</evidence>
<organism evidence="2 4">
    <name type="scientific">Rotaria magnacalcarata</name>
    <dbReference type="NCBI Taxonomy" id="392030"/>
    <lineage>
        <taxon>Eukaryota</taxon>
        <taxon>Metazoa</taxon>
        <taxon>Spiralia</taxon>
        <taxon>Gnathifera</taxon>
        <taxon>Rotifera</taxon>
        <taxon>Eurotatoria</taxon>
        <taxon>Bdelloidea</taxon>
        <taxon>Philodinida</taxon>
        <taxon>Philodinidae</taxon>
        <taxon>Rotaria</taxon>
    </lineage>
</organism>
<feature type="compositionally biased region" description="Basic residues" evidence="1">
    <location>
        <begin position="1"/>
        <end position="10"/>
    </location>
</feature>
<feature type="compositionally biased region" description="Polar residues" evidence="1">
    <location>
        <begin position="13"/>
        <end position="30"/>
    </location>
</feature>
<gene>
    <name evidence="3" type="ORF">BYL167_LOCUS64798</name>
    <name evidence="2" type="ORF">CJN711_LOCUS17958</name>
</gene>
<dbReference type="Proteomes" id="UP000681967">
    <property type="component" value="Unassembled WGS sequence"/>
</dbReference>
<protein>
    <submittedName>
        <fullName evidence="2">Uncharacterized protein</fullName>
    </submittedName>
</protein>
<reference evidence="2" key="1">
    <citation type="submission" date="2021-02" db="EMBL/GenBank/DDBJ databases">
        <authorList>
            <person name="Nowell W R."/>
        </authorList>
    </citation>
    <scope>NUCLEOTIDE SEQUENCE</scope>
</reference>
<feature type="compositionally biased region" description="Low complexity" evidence="1">
    <location>
        <begin position="49"/>
        <end position="63"/>
    </location>
</feature>
<evidence type="ECO:0000313" key="4">
    <source>
        <dbReference type="Proteomes" id="UP000663855"/>
    </source>
</evidence>
<dbReference type="AlphaFoldDB" id="A0A815F6X7"/>
<feature type="region of interest" description="Disordered" evidence="1">
    <location>
        <begin position="1"/>
        <end position="63"/>
    </location>
</feature>
<dbReference type="Proteomes" id="UP000663855">
    <property type="component" value="Unassembled WGS sequence"/>
</dbReference>
<accession>A0A815F6X7</accession>
<evidence type="ECO:0000256" key="1">
    <source>
        <dbReference type="SAM" id="MobiDB-lite"/>
    </source>
</evidence>
<comment type="caution">
    <text evidence="2">The sequence shown here is derived from an EMBL/GenBank/DDBJ whole genome shotgun (WGS) entry which is preliminary data.</text>
</comment>
<proteinExistence type="predicted"/>
<sequence length="63" mass="7042">MVQTRSKYRLLKNNPTAVVTEESAQPSSSTNYKRKNNKKKNDDCQALQSPLSPSPDLLPTKPP</sequence>
<evidence type="ECO:0000313" key="2">
    <source>
        <dbReference type="EMBL" id="CAF1321521.1"/>
    </source>
</evidence>
<dbReference type="EMBL" id="CAJNOV010008390">
    <property type="protein sequence ID" value="CAF1321521.1"/>
    <property type="molecule type" value="Genomic_DNA"/>
</dbReference>
<feature type="non-terminal residue" evidence="2">
    <location>
        <position position="63"/>
    </location>
</feature>